<accession>H7EK66</accession>
<organism evidence="2 3">
    <name type="scientific">Treponema saccharophilum DSM 2985</name>
    <dbReference type="NCBI Taxonomy" id="907348"/>
    <lineage>
        <taxon>Bacteria</taxon>
        <taxon>Pseudomonadati</taxon>
        <taxon>Spirochaetota</taxon>
        <taxon>Spirochaetia</taxon>
        <taxon>Spirochaetales</taxon>
        <taxon>Treponemataceae</taxon>
        <taxon>Treponema</taxon>
    </lineage>
</organism>
<gene>
    <name evidence="2" type="ORF">TresaDRAFT_1705</name>
</gene>
<dbReference type="Gene3D" id="3.20.20.100">
    <property type="entry name" value="NADP-dependent oxidoreductase domain"/>
    <property type="match status" value="1"/>
</dbReference>
<keyword evidence="3" id="KW-1185">Reference proteome</keyword>
<dbReference type="Proteomes" id="UP000003571">
    <property type="component" value="Unassembled WGS sequence"/>
</dbReference>
<dbReference type="PRINTS" id="PR00069">
    <property type="entry name" value="ALDKETRDTASE"/>
</dbReference>
<proteinExistence type="predicted"/>
<dbReference type="RefSeq" id="WP_002703891.1">
    <property type="nucleotide sequence ID" value="NZ_AGRW01000044.1"/>
</dbReference>
<dbReference type="CDD" id="cd19100">
    <property type="entry name" value="AKR_unchar"/>
    <property type="match status" value="1"/>
</dbReference>
<dbReference type="EMBL" id="AGRW01000044">
    <property type="protein sequence ID" value="EIC01953.1"/>
    <property type="molecule type" value="Genomic_DNA"/>
</dbReference>
<dbReference type="eggNOG" id="COG1453">
    <property type="taxonomic scope" value="Bacteria"/>
</dbReference>
<dbReference type="STRING" id="907348.TresaDRAFT_1705"/>
<protein>
    <submittedName>
        <fullName evidence="2">Aldo/keto reductase</fullName>
    </submittedName>
</protein>
<dbReference type="SUPFAM" id="SSF51430">
    <property type="entry name" value="NAD(P)-linked oxidoreductase"/>
    <property type="match status" value="1"/>
</dbReference>
<dbReference type="AlphaFoldDB" id="H7EK66"/>
<dbReference type="GO" id="GO:0016491">
    <property type="term" value="F:oxidoreductase activity"/>
    <property type="evidence" value="ECO:0007669"/>
    <property type="project" value="InterPro"/>
</dbReference>
<sequence>MDYVVLGKSNLLVSRTAFGAMSLKELPSQDDATALVKEAFDDGVNFFDTSKATPESERRLGIAIESLKIRKDVIIATKTAAHSAEEIAEDLDESLRNLRVDYIDLYQIEKPGLLPKRGGDDGVVEKLENLKKAGVIRHFGVTTESMDVAHSVLFSDVGWETLQYPFNMICTEDVVELVEEYAKADIGFIAMRPLCGGIIDNIPLALGFLRRFENVVPVWGARNSEELGQILYFTKNPPLVDEKFRKDVDERREFFN</sequence>
<dbReference type="InterPro" id="IPR020471">
    <property type="entry name" value="AKR"/>
</dbReference>
<dbReference type="PANTHER" id="PTHR43312:SF1">
    <property type="entry name" value="NADP-DEPENDENT OXIDOREDUCTASE DOMAIN-CONTAINING PROTEIN"/>
    <property type="match status" value="1"/>
</dbReference>
<dbReference type="InterPro" id="IPR053135">
    <property type="entry name" value="AKR2_Oxidoreductase"/>
</dbReference>
<dbReference type="InterPro" id="IPR023210">
    <property type="entry name" value="NADP_OxRdtase_dom"/>
</dbReference>
<dbReference type="PATRIC" id="fig|907348.3.peg.1273"/>
<reference evidence="2 3" key="1">
    <citation type="submission" date="2011-09" db="EMBL/GenBank/DDBJ databases">
        <title>The draft genome of Treponema saccharophilum DSM 2985.</title>
        <authorList>
            <consortium name="US DOE Joint Genome Institute (JGI-PGF)"/>
            <person name="Lucas S."/>
            <person name="Copeland A."/>
            <person name="Lapidus A."/>
            <person name="Glavina del Rio T."/>
            <person name="Dalin E."/>
            <person name="Tice H."/>
            <person name="Bruce D."/>
            <person name="Goodwin L."/>
            <person name="Pitluck S."/>
            <person name="Peters L."/>
            <person name="Kyrpides N."/>
            <person name="Mavromatis K."/>
            <person name="Ivanova N."/>
            <person name="Markowitz V."/>
            <person name="Cheng J.-F."/>
            <person name="Hugenholtz P."/>
            <person name="Woyke T."/>
            <person name="Wu D."/>
            <person name="Gronow S."/>
            <person name="Wellnitz S."/>
            <person name="Brambilla E."/>
            <person name="Klenk H.-P."/>
            <person name="Eisen J.A."/>
        </authorList>
    </citation>
    <scope>NUCLEOTIDE SEQUENCE [LARGE SCALE GENOMIC DNA]</scope>
    <source>
        <strain evidence="2 3">DSM 2985</strain>
    </source>
</reference>
<dbReference type="OrthoDB" id="9773828at2"/>
<dbReference type="Pfam" id="PF00248">
    <property type="entry name" value="Aldo_ket_red"/>
    <property type="match status" value="1"/>
</dbReference>
<name>H7EK66_9SPIR</name>
<evidence type="ECO:0000313" key="2">
    <source>
        <dbReference type="EMBL" id="EIC01953.1"/>
    </source>
</evidence>
<comment type="caution">
    <text evidence="2">The sequence shown here is derived from an EMBL/GenBank/DDBJ whole genome shotgun (WGS) entry which is preliminary data.</text>
</comment>
<feature type="domain" description="NADP-dependent oxidoreductase" evidence="1">
    <location>
        <begin position="17"/>
        <end position="200"/>
    </location>
</feature>
<evidence type="ECO:0000313" key="3">
    <source>
        <dbReference type="Proteomes" id="UP000003571"/>
    </source>
</evidence>
<evidence type="ECO:0000259" key="1">
    <source>
        <dbReference type="Pfam" id="PF00248"/>
    </source>
</evidence>
<dbReference type="InterPro" id="IPR036812">
    <property type="entry name" value="NAD(P)_OxRdtase_dom_sf"/>
</dbReference>
<dbReference type="PANTHER" id="PTHR43312">
    <property type="entry name" value="D-THREO-ALDOSE 1-DEHYDROGENASE"/>
    <property type="match status" value="1"/>
</dbReference>